<keyword evidence="4" id="KW-1185">Reference proteome</keyword>
<dbReference type="Proteomes" id="UP000747542">
    <property type="component" value="Unassembled WGS sequence"/>
</dbReference>
<dbReference type="AlphaFoldDB" id="A0A8J5MM98"/>
<dbReference type="InterPro" id="IPR023340">
    <property type="entry name" value="UMA"/>
</dbReference>
<sequence>MFNRMFGRRKSPVIGESPTDPGIEAIEEKCDDATCDGFIVLDDTSSQSTIYDPPPGYTVGGASAFLPYGIDPRKESANSTQRPASCDIQTAIDGVPFKLSSYVLLDKDVQSIDISSVAQMIGKINSFNWDNYEYSFELERSILQEFTSTEQASIE</sequence>
<comment type="caution">
    <text evidence="3">The sequence shown here is derived from an EMBL/GenBank/DDBJ whole genome shotgun (WGS) entry which is preliminary data.</text>
</comment>
<proteinExistence type="predicted"/>
<reference evidence="3" key="1">
    <citation type="journal article" date="2021" name="Sci. Adv.">
        <title>The American lobster genome reveals insights on longevity, neural, and immune adaptations.</title>
        <authorList>
            <person name="Polinski J.M."/>
            <person name="Zimin A.V."/>
            <person name="Clark K.F."/>
            <person name="Kohn A.B."/>
            <person name="Sadowski N."/>
            <person name="Timp W."/>
            <person name="Ptitsyn A."/>
            <person name="Khanna P."/>
            <person name="Romanova D.Y."/>
            <person name="Williams P."/>
            <person name="Greenwood S.J."/>
            <person name="Moroz L.L."/>
            <person name="Walt D.R."/>
            <person name="Bodnar A.G."/>
        </authorList>
    </citation>
    <scope>NUCLEOTIDE SEQUENCE</scope>
    <source>
        <strain evidence="3">GMGI-L3</strain>
    </source>
</reference>
<dbReference type="PROSITE" id="PS51497">
    <property type="entry name" value="UMA"/>
    <property type="match status" value="1"/>
</dbReference>
<evidence type="ECO:0000313" key="3">
    <source>
        <dbReference type="EMBL" id="KAG7156470.1"/>
    </source>
</evidence>
<gene>
    <name evidence="3" type="ORF">Hamer_G020551</name>
</gene>
<evidence type="ECO:0000313" key="4">
    <source>
        <dbReference type="Proteomes" id="UP000747542"/>
    </source>
</evidence>
<evidence type="ECO:0000256" key="1">
    <source>
        <dbReference type="SAM" id="MobiDB-lite"/>
    </source>
</evidence>
<feature type="region of interest" description="Disordered" evidence="1">
    <location>
        <begin position="1"/>
        <end position="21"/>
    </location>
</feature>
<feature type="domain" description="UMA" evidence="2">
    <location>
        <begin position="92"/>
        <end position="143"/>
    </location>
</feature>
<dbReference type="OrthoDB" id="5959275at2759"/>
<accession>A0A8J5MM98</accession>
<feature type="compositionally biased region" description="Basic residues" evidence="1">
    <location>
        <begin position="1"/>
        <end position="11"/>
    </location>
</feature>
<protein>
    <recommendedName>
        <fullName evidence="2">UMA domain-containing protein</fullName>
    </recommendedName>
</protein>
<dbReference type="EMBL" id="JAHLQT010039068">
    <property type="protein sequence ID" value="KAG7156470.1"/>
    <property type="molecule type" value="Genomic_DNA"/>
</dbReference>
<evidence type="ECO:0000259" key="2">
    <source>
        <dbReference type="PROSITE" id="PS51497"/>
    </source>
</evidence>
<name>A0A8J5MM98_HOMAM</name>
<organism evidence="3 4">
    <name type="scientific">Homarus americanus</name>
    <name type="common">American lobster</name>
    <dbReference type="NCBI Taxonomy" id="6706"/>
    <lineage>
        <taxon>Eukaryota</taxon>
        <taxon>Metazoa</taxon>
        <taxon>Ecdysozoa</taxon>
        <taxon>Arthropoda</taxon>
        <taxon>Crustacea</taxon>
        <taxon>Multicrustacea</taxon>
        <taxon>Malacostraca</taxon>
        <taxon>Eumalacostraca</taxon>
        <taxon>Eucarida</taxon>
        <taxon>Decapoda</taxon>
        <taxon>Pleocyemata</taxon>
        <taxon>Astacidea</taxon>
        <taxon>Nephropoidea</taxon>
        <taxon>Nephropidae</taxon>
        <taxon>Homarus</taxon>
    </lineage>
</organism>